<evidence type="ECO:0000259" key="1">
    <source>
        <dbReference type="Pfam" id="PF07525"/>
    </source>
</evidence>
<dbReference type="GO" id="GO:0035556">
    <property type="term" value="P:intracellular signal transduction"/>
    <property type="evidence" value="ECO:0007669"/>
    <property type="project" value="InterPro"/>
</dbReference>
<accession>A0AAN8PGF5</accession>
<evidence type="ECO:0000313" key="3">
    <source>
        <dbReference type="Proteomes" id="UP001347796"/>
    </source>
</evidence>
<reference evidence="2 3" key="1">
    <citation type="submission" date="2024-01" db="EMBL/GenBank/DDBJ databases">
        <title>The genome of the rayed Mediterranean limpet Patella caerulea (Linnaeus, 1758).</title>
        <authorList>
            <person name="Anh-Thu Weber A."/>
            <person name="Halstead-Nussloch G."/>
        </authorList>
    </citation>
    <scope>NUCLEOTIDE SEQUENCE [LARGE SCALE GENOMIC DNA]</scope>
    <source>
        <strain evidence="2">AATW-2023a</strain>
        <tissue evidence="2">Whole specimen</tissue>
    </source>
</reference>
<protein>
    <recommendedName>
        <fullName evidence="1">SOCS box domain-containing protein</fullName>
    </recommendedName>
</protein>
<dbReference type="SUPFAM" id="SSF158235">
    <property type="entry name" value="SOCS box-like"/>
    <property type="match status" value="1"/>
</dbReference>
<dbReference type="AlphaFoldDB" id="A0AAN8PGF5"/>
<dbReference type="Pfam" id="PF07525">
    <property type="entry name" value="SOCS_box"/>
    <property type="match status" value="1"/>
</dbReference>
<feature type="domain" description="SOCS box" evidence="1">
    <location>
        <begin position="84"/>
        <end position="119"/>
    </location>
</feature>
<organism evidence="2 3">
    <name type="scientific">Patella caerulea</name>
    <name type="common">Rayed Mediterranean limpet</name>
    <dbReference type="NCBI Taxonomy" id="87958"/>
    <lineage>
        <taxon>Eukaryota</taxon>
        <taxon>Metazoa</taxon>
        <taxon>Spiralia</taxon>
        <taxon>Lophotrochozoa</taxon>
        <taxon>Mollusca</taxon>
        <taxon>Gastropoda</taxon>
        <taxon>Patellogastropoda</taxon>
        <taxon>Patelloidea</taxon>
        <taxon>Patellidae</taxon>
        <taxon>Patella</taxon>
    </lineage>
</organism>
<proteinExistence type="predicted"/>
<gene>
    <name evidence="2" type="ORF">SNE40_020849</name>
</gene>
<dbReference type="Proteomes" id="UP001347796">
    <property type="component" value="Unassembled WGS sequence"/>
</dbReference>
<name>A0AAN8PGF5_PATCE</name>
<dbReference type="InterPro" id="IPR001496">
    <property type="entry name" value="SOCS_box"/>
</dbReference>
<comment type="caution">
    <text evidence="2">The sequence shown here is derived from an EMBL/GenBank/DDBJ whole genome shotgun (WGS) entry which is preliminary data.</text>
</comment>
<evidence type="ECO:0000313" key="2">
    <source>
        <dbReference type="EMBL" id="KAK6169875.1"/>
    </source>
</evidence>
<dbReference type="EMBL" id="JAZGQO010000015">
    <property type="protein sequence ID" value="KAK6169875.1"/>
    <property type="molecule type" value="Genomic_DNA"/>
</dbReference>
<dbReference type="InterPro" id="IPR036036">
    <property type="entry name" value="SOCS_box-like_dom_sf"/>
</dbReference>
<keyword evidence="3" id="KW-1185">Reference proteome</keyword>
<sequence>MVTAHETWYLVKENCSLKGLDLDRFKDKFEFPDTLRLSKKNFECGAPRREIEGVILGSALHNPELERSEVTTHLDNFRDFCKSRSLKSRCRRDIRNCIGFAIKSKVTQTGLPQSLQHYVIMKDLIPEKYFNLVLNDCD</sequence>